<evidence type="ECO:0000256" key="4">
    <source>
        <dbReference type="ARBA" id="ARBA00023125"/>
    </source>
</evidence>
<dbReference type="Gene3D" id="3.40.640.10">
    <property type="entry name" value="Type I PLP-dependent aspartate aminotransferase-like (Major domain)"/>
    <property type="match status" value="1"/>
</dbReference>
<keyword evidence="7" id="KW-0032">Aminotransferase</keyword>
<dbReference type="OrthoDB" id="9808770at2"/>
<dbReference type="InterPro" id="IPR000524">
    <property type="entry name" value="Tscrpt_reg_HTH_GntR"/>
</dbReference>
<dbReference type="InterPro" id="IPR004839">
    <property type="entry name" value="Aminotransferase_I/II_large"/>
</dbReference>
<keyword evidence="7" id="KW-0808">Transferase</keyword>
<dbReference type="SMART" id="SM00345">
    <property type="entry name" value="HTH_GNTR"/>
    <property type="match status" value="1"/>
</dbReference>
<evidence type="ECO:0000256" key="1">
    <source>
        <dbReference type="ARBA" id="ARBA00005384"/>
    </source>
</evidence>
<dbReference type="STRING" id="45610.AOC03_01485"/>
<keyword evidence="8" id="KW-1185">Reference proteome</keyword>
<keyword evidence="4" id="KW-0238">DNA-binding</keyword>
<feature type="domain" description="HTH gntR-type" evidence="6">
    <location>
        <begin position="11"/>
        <end position="79"/>
    </location>
</feature>
<dbReference type="Gene3D" id="1.10.10.10">
    <property type="entry name" value="Winged helix-like DNA-binding domain superfamily/Winged helix DNA-binding domain"/>
    <property type="match status" value="1"/>
</dbReference>
<evidence type="ECO:0000313" key="8">
    <source>
        <dbReference type="Proteomes" id="UP000059847"/>
    </source>
</evidence>
<dbReference type="GO" id="GO:0003677">
    <property type="term" value="F:DNA binding"/>
    <property type="evidence" value="ECO:0007669"/>
    <property type="project" value="UniProtKB-KW"/>
</dbReference>
<dbReference type="GO" id="GO:0003700">
    <property type="term" value="F:DNA-binding transcription factor activity"/>
    <property type="evidence" value="ECO:0007669"/>
    <property type="project" value="InterPro"/>
</dbReference>
<dbReference type="EMBL" id="CP012678">
    <property type="protein sequence ID" value="ALF58883.1"/>
    <property type="molecule type" value="Genomic_DNA"/>
</dbReference>
<comment type="similarity">
    <text evidence="1">In the C-terminal section; belongs to the class-I pyridoxal-phosphate-dependent aminotransferase family.</text>
</comment>
<evidence type="ECO:0000256" key="2">
    <source>
        <dbReference type="ARBA" id="ARBA00022898"/>
    </source>
</evidence>
<sequence>MNDTLTLNPNISKTAAVIEWVQQRMDSQIYKPYQRVPSVRKLAMILDVSSFTVTQAYEQLVATNVLMAKPNSGYYVLPQVNYDRNPELVEKEAMVDTSWLVQQMLNDIPNHRAPGSGELPVEWIKNDRMQWAVRQVNQDIDSFIYNYGETQGYLPLREQLVQYLDLLGIHTSADNIITTTGVSQAILTVIQLLLNVDDTVLVDSPGWYWTSSTLQQQGYQVVSVERDHQGPNIERMRQILEEYRPKLYITNSVLHNPTSYNLHPARAHQVLNLMHEYDVCIFEDDLYAAFLPDEKPLRYANIDQFERVFYATGFSKSMASGWRVGMLASPDRFIKQILKLKTLSNMTSPEFGERVVHRLWTQGEYRRQLKKVHQKLYIAHQDMRDALFKIGITYPEHTNPGIFVWIDTGVDSGKLALEAYKEGWLVAPGQLFNPSAQPSTYLRLNVATTSHEFLRWLDVYISSQHK</sequence>
<reference evidence="7 8" key="1">
    <citation type="submission" date="2015-09" db="EMBL/GenBank/DDBJ databases">
        <title>Complete genome of Psychrobacter urativorans R10.10B.</title>
        <authorList>
            <person name="See-Too W.S."/>
            <person name="Chan K.G."/>
        </authorList>
    </citation>
    <scope>NUCLEOTIDE SEQUENCE [LARGE SCALE GENOMIC DNA]</scope>
    <source>
        <strain evidence="7 8">R10.10B</strain>
    </source>
</reference>
<keyword evidence="2" id="KW-0663">Pyridoxal phosphate</keyword>
<dbReference type="RefSeq" id="WP_062533279.1">
    <property type="nucleotide sequence ID" value="NZ_CP012678.1"/>
</dbReference>
<dbReference type="InterPro" id="IPR015421">
    <property type="entry name" value="PyrdxlP-dep_Trfase_major"/>
</dbReference>
<dbReference type="SUPFAM" id="SSF53383">
    <property type="entry name" value="PLP-dependent transferases"/>
    <property type="match status" value="1"/>
</dbReference>
<gene>
    <name evidence="7" type="ORF">AOC03_01485</name>
</gene>
<dbReference type="InterPro" id="IPR036390">
    <property type="entry name" value="WH_DNA-bd_sf"/>
</dbReference>
<dbReference type="Proteomes" id="UP000059847">
    <property type="component" value="Chromosome"/>
</dbReference>
<name>A0A0M3V8B7_9GAMM</name>
<dbReference type="KEGG" id="pur:AOC03_01485"/>
<dbReference type="GO" id="GO:0008483">
    <property type="term" value="F:transaminase activity"/>
    <property type="evidence" value="ECO:0007669"/>
    <property type="project" value="UniProtKB-KW"/>
</dbReference>
<proteinExistence type="inferred from homology"/>
<evidence type="ECO:0000313" key="7">
    <source>
        <dbReference type="EMBL" id="ALF58883.1"/>
    </source>
</evidence>
<evidence type="ECO:0000259" key="6">
    <source>
        <dbReference type="PROSITE" id="PS50949"/>
    </source>
</evidence>
<dbReference type="SUPFAM" id="SSF46785">
    <property type="entry name" value="Winged helix' DNA-binding domain"/>
    <property type="match status" value="1"/>
</dbReference>
<keyword evidence="3" id="KW-0805">Transcription regulation</keyword>
<dbReference type="CDD" id="cd00609">
    <property type="entry name" value="AAT_like"/>
    <property type="match status" value="1"/>
</dbReference>
<keyword evidence="5" id="KW-0804">Transcription</keyword>
<dbReference type="Pfam" id="PF00392">
    <property type="entry name" value="GntR"/>
    <property type="match status" value="1"/>
</dbReference>
<organism evidence="7 8">
    <name type="scientific">Psychrobacter urativorans</name>
    <dbReference type="NCBI Taxonomy" id="45610"/>
    <lineage>
        <taxon>Bacteria</taxon>
        <taxon>Pseudomonadati</taxon>
        <taxon>Pseudomonadota</taxon>
        <taxon>Gammaproteobacteria</taxon>
        <taxon>Moraxellales</taxon>
        <taxon>Moraxellaceae</taxon>
        <taxon>Psychrobacter</taxon>
    </lineage>
</organism>
<evidence type="ECO:0000256" key="3">
    <source>
        <dbReference type="ARBA" id="ARBA00023015"/>
    </source>
</evidence>
<dbReference type="AlphaFoldDB" id="A0A0M3V8B7"/>
<accession>A0A0M3V8B7</accession>
<dbReference type="PANTHER" id="PTHR46577">
    <property type="entry name" value="HTH-TYPE TRANSCRIPTIONAL REGULATORY PROTEIN GABR"/>
    <property type="match status" value="1"/>
</dbReference>
<dbReference type="InterPro" id="IPR036388">
    <property type="entry name" value="WH-like_DNA-bd_sf"/>
</dbReference>
<dbReference type="PANTHER" id="PTHR46577:SF2">
    <property type="entry name" value="TRANSCRIPTIONAL REGULATORY PROTEIN"/>
    <property type="match status" value="1"/>
</dbReference>
<dbReference type="GO" id="GO:0030170">
    <property type="term" value="F:pyridoxal phosphate binding"/>
    <property type="evidence" value="ECO:0007669"/>
    <property type="project" value="InterPro"/>
</dbReference>
<dbReference type="InterPro" id="IPR015424">
    <property type="entry name" value="PyrdxlP-dep_Trfase"/>
</dbReference>
<dbReference type="Gene3D" id="3.90.1150.10">
    <property type="entry name" value="Aspartate Aminotransferase, domain 1"/>
    <property type="match status" value="1"/>
</dbReference>
<dbReference type="InterPro" id="IPR051446">
    <property type="entry name" value="HTH_trans_reg/aminotransferase"/>
</dbReference>
<dbReference type="CDD" id="cd07377">
    <property type="entry name" value="WHTH_GntR"/>
    <property type="match status" value="1"/>
</dbReference>
<dbReference type="InterPro" id="IPR015422">
    <property type="entry name" value="PyrdxlP-dep_Trfase_small"/>
</dbReference>
<evidence type="ECO:0000256" key="5">
    <source>
        <dbReference type="ARBA" id="ARBA00023163"/>
    </source>
</evidence>
<protein>
    <submittedName>
        <fullName evidence="7">Aspartate aminotransferase</fullName>
    </submittedName>
</protein>
<dbReference type="Pfam" id="PF00155">
    <property type="entry name" value="Aminotran_1_2"/>
    <property type="match status" value="1"/>
</dbReference>
<dbReference type="PROSITE" id="PS50949">
    <property type="entry name" value="HTH_GNTR"/>
    <property type="match status" value="1"/>
</dbReference>